<evidence type="ECO:0000313" key="2">
    <source>
        <dbReference type="Proteomes" id="UP001060170"/>
    </source>
</evidence>
<organism evidence="1 2">
    <name type="scientific">Puccinia striiformis f. sp. tritici</name>
    <dbReference type="NCBI Taxonomy" id="168172"/>
    <lineage>
        <taxon>Eukaryota</taxon>
        <taxon>Fungi</taxon>
        <taxon>Dikarya</taxon>
        <taxon>Basidiomycota</taxon>
        <taxon>Pucciniomycotina</taxon>
        <taxon>Pucciniomycetes</taxon>
        <taxon>Pucciniales</taxon>
        <taxon>Pucciniaceae</taxon>
        <taxon>Puccinia</taxon>
    </lineage>
</organism>
<accession>A0ACC0EXX1</accession>
<sequence>MLGLLSDTVLTMHVVASTPEEALASDAISASDGVTHWRPHDAYMPDERWHAENCVTPKVLWHRAGIFIPEPVRPGLHWEGRGYLWCSNCQRQGPAQLAMDFCKEACCHRSPTDHAPKCTHRS</sequence>
<gene>
    <name evidence="1" type="ORF">MJO28_000311</name>
</gene>
<evidence type="ECO:0000313" key="1">
    <source>
        <dbReference type="EMBL" id="KAI7962217.1"/>
    </source>
</evidence>
<comment type="caution">
    <text evidence="1">The sequence shown here is derived from an EMBL/GenBank/DDBJ whole genome shotgun (WGS) entry which is preliminary data.</text>
</comment>
<name>A0ACC0EXX1_9BASI</name>
<reference evidence="1 2" key="3">
    <citation type="journal article" date="2022" name="Microbiol. Spectr.">
        <title>Folding features and dynamics of 3D genome architecture in plant fungal pathogens.</title>
        <authorList>
            <person name="Xia C."/>
        </authorList>
    </citation>
    <scope>NUCLEOTIDE SEQUENCE [LARGE SCALE GENOMIC DNA]</scope>
    <source>
        <strain evidence="1 2">93-210</strain>
    </source>
</reference>
<proteinExistence type="predicted"/>
<protein>
    <submittedName>
        <fullName evidence="1">Uncharacterized protein</fullName>
    </submittedName>
</protein>
<keyword evidence="2" id="KW-1185">Reference proteome</keyword>
<dbReference type="EMBL" id="CM045865">
    <property type="protein sequence ID" value="KAI7962217.1"/>
    <property type="molecule type" value="Genomic_DNA"/>
</dbReference>
<reference evidence="2" key="2">
    <citation type="journal article" date="2018" name="Mol. Plant Microbe Interact.">
        <title>Genome sequence resources for the wheat stripe rust pathogen (Puccinia striiformis f. sp. tritici) and the barley stripe rust pathogen (Puccinia striiformis f. sp. hordei).</title>
        <authorList>
            <person name="Xia C."/>
            <person name="Wang M."/>
            <person name="Yin C."/>
            <person name="Cornejo O.E."/>
            <person name="Hulbert S.H."/>
            <person name="Chen X."/>
        </authorList>
    </citation>
    <scope>NUCLEOTIDE SEQUENCE [LARGE SCALE GENOMIC DNA]</scope>
    <source>
        <strain evidence="2">93-210</strain>
    </source>
</reference>
<reference evidence="2" key="1">
    <citation type="journal article" date="2018" name="BMC Genomics">
        <title>Genomic insights into host adaptation between the wheat stripe rust pathogen (Puccinia striiformis f. sp. tritici) and the barley stripe rust pathogen (Puccinia striiformis f. sp. hordei).</title>
        <authorList>
            <person name="Xia C."/>
            <person name="Wang M."/>
            <person name="Yin C."/>
            <person name="Cornejo O.E."/>
            <person name="Hulbert S.H."/>
            <person name="Chen X."/>
        </authorList>
    </citation>
    <scope>NUCLEOTIDE SEQUENCE [LARGE SCALE GENOMIC DNA]</scope>
    <source>
        <strain evidence="2">93-210</strain>
    </source>
</reference>
<dbReference type="Proteomes" id="UP001060170">
    <property type="component" value="Chromosome 1"/>
</dbReference>